<dbReference type="PRINTS" id="PR00120">
    <property type="entry name" value="HATPASE"/>
</dbReference>
<name>E3ZUQ6_LISSE</name>
<protein>
    <submittedName>
        <fullName evidence="9">Probable cation-transporting ATPase G</fullName>
    </submittedName>
</protein>
<keyword evidence="5" id="KW-0067">ATP-binding</keyword>
<comment type="similarity">
    <text evidence="2">Belongs to the cation transport ATPase (P-type) (TC 3.A.3) family. Type IB subfamily.</text>
</comment>
<dbReference type="InterPro" id="IPR051949">
    <property type="entry name" value="Cation_Transport_ATPase"/>
</dbReference>
<dbReference type="NCBIfam" id="TIGR01494">
    <property type="entry name" value="ATPase_P-type"/>
    <property type="match status" value="1"/>
</dbReference>
<keyword evidence="7" id="KW-1278">Translocase</keyword>
<feature type="transmembrane region" description="Helical" evidence="8">
    <location>
        <begin position="113"/>
        <end position="135"/>
    </location>
</feature>
<dbReference type="Proteomes" id="UP000004302">
    <property type="component" value="Chromosome"/>
</dbReference>
<keyword evidence="4" id="KW-0547">Nucleotide-binding</keyword>
<dbReference type="Gene3D" id="3.40.50.1000">
    <property type="entry name" value="HAD superfamily/HAD-like"/>
    <property type="match status" value="1"/>
</dbReference>
<evidence type="ECO:0000256" key="6">
    <source>
        <dbReference type="ARBA" id="ARBA00022842"/>
    </source>
</evidence>
<dbReference type="Pfam" id="PF00702">
    <property type="entry name" value="Hydrolase"/>
    <property type="match status" value="1"/>
</dbReference>
<comment type="subcellular location">
    <subcellularLocation>
        <location evidence="1">Membrane</location>
        <topology evidence="1">Multi-pass membrane protein</topology>
    </subcellularLocation>
</comment>
<evidence type="ECO:0000313" key="9">
    <source>
        <dbReference type="EMBL" id="EFR98641.1"/>
    </source>
</evidence>
<feature type="non-terminal residue" evidence="9">
    <location>
        <position position="1"/>
    </location>
</feature>
<evidence type="ECO:0000256" key="7">
    <source>
        <dbReference type="ARBA" id="ARBA00022967"/>
    </source>
</evidence>
<dbReference type="InterPro" id="IPR001757">
    <property type="entry name" value="P_typ_ATPase"/>
</dbReference>
<accession>E3ZUQ6</accession>
<dbReference type="EMBL" id="ADXJ01001385">
    <property type="protein sequence ID" value="EFR98641.1"/>
    <property type="molecule type" value="Genomic_DNA"/>
</dbReference>
<gene>
    <name evidence="9" type="ORF">NT03LS_3481</name>
</gene>
<keyword evidence="8" id="KW-0812">Transmembrane</keyword>
<dbReference type="PRINTS" id="PR00119">
    <property type="entry name" value="CATATPASE"/>
</dbReference>
<keyword evidence="8" id="KW-0472">Membrane</keyword>
<reference evidence="9" key="1">
    <citation type="journal article" date="2010" name="Microbiol. Resour. Announc.">
        <title>Comparative genomics of the bacterial genus Listeria: Genome evolution is characterized by limited gene acquisition and limited gene loss.</title>
        <authorList>
            <person name="den Bakker H.C."/>
            <person name="Cummings C.A."/>
            <person name="Ferreira V."/>
            <person name="Vatta P."/>
            <person name="Orsi R.H."/>
            <person name="Degoricija L."/>
            <person name="Barker M."/>
            <person name="Petrauskene O."/>
            <person name="Furtado M.R."/>
            <person name="Wiedmann M."/>
        </authorList>
    </citation>
    <scope>NUCLEOTIDE SEQUENCE [LARGE SCALE GENOMIC DNA]</scope>
    <source>
        <strain evidence="9">FSL N1-067</strain>
    </source>
</reference>
<comment type="caution">
    <text evidence="9">The sequence shown here is derived from an EMBL/GenBank/DDBJ whole genome shotgun (WGS) entry which is preliminary data.</text>
</comment>
<dbReference type="PANTHER" id="PTHR43079">
    <property type="entry name" value="PROBABLE CADMIUM/ZINC-TRANSPORTING ATPASE HMA1"/>
    <property type="match status" value="1"/>
</dbReference>
<keyword evidence="6" id="KW-0460">Magnesium</keyword>
<dbReference type="SUPFAM" id="SSF56784">
    <property type="entry name" value="HAD-like"/>
    <property type="match status" value="1"/>
</dbReference>
<dbReference type="InterPro" id="IPR036412">
    <property type="entry name" value="HAD-like_sf"/>
</dbReference>
<evidence type="ECO:0000256" key="5">
    <source>
        <dbReference type="ARBA" id="ARBA00022840"/>
    </source>
</evidence>
<dbReference type="HOGENOM" id="CLU_001771_10_4_9"/>
<dbReference type="PATRIC" id="fig|702453.3.peg.2719"/>
<keyword evidence="3" id="KW-0479">Metal-binding</keyword>
<dbReference type="PANTHER" id="PTHR43079:SF1">
    <property type="entry name" value="CADMIUM_ZINC-TRANSPORTING ATPASE HMA1, CHLOROPLASTIC-RELATED"/>
    <property type="match status" value="1"/>
</dbReference>
<evidence type="ECO:0000256" key="2">
    <source>
        <dbReference type="ARBA" id="ARBA00006024"/>
    </source>
</evidence>
<dbReference type="RefSeq" id="WP_003750166.1">
    <property type="nucleotide sequence ID" value="NZ_CM001051.1"/>
</dbReference>
<evidence type="ECO:0000256" key="3">
    <source>
        <dbReference type="ARBA" id="ARBA00022723"/>
    </source>
</evidence>
<dbReference type="PROSITE" id="PS01229">
    <property type="entry name" value="COF_2"/>
    <property type="match status" value="1"/>
</dbReference>
<dbReference type="GO" id="GO:0046872">
    <property type="term" value="F:metal ion binding"/>
    <property type="evidence" value="ECO:0007669"/>
    <property type="project" value="UniProtKB-KW"/>
</dbReference>
<dbReference type="GO" id="GO:0005524">
    <property type="term" value="F:ATP binding"/>
    <property type="evidence" value="ECO:0007669"/>
    <property type="project" value="UniProtKB-KW"/>
</dbReference>
<evidence type="ECO:0000256" key="4">
    <source>
        <dbReference type="ARBA" id="ARBA00022741"/>
    </source>
</evidence>
<evidence type="ECO:0000256" key="8">
    <source>
        <dbReference type="SAM" id="Phobius"/>
    </source>
</evidence>
<sequence length="182" mass="19536">NFQKEGIKVTLLTGDNEEVTETVAEVVGVDDYKASMLPEDKIAYVRESQDKEEVVGMIGDGINDAPALANADIGIAMGSGSSVAMESSDVVVVKNDLSKLFYSYKLSKKLNKIILQNVIFSISVIVTLIVLNLFGVLGLPLAVLFHEGSTILVILNGLRLLGSKGPKQEERVSDPSLKSVKV</sequence>
<proteinExistence type="inferred from homology"/>
<dbReference type="GO" id="GO:0016887">
    <property type="term" value="F:ATP hydrolysis activity"/>
    <property type="evidence" value="ECO:0007669"/>
    <property type="project" value="InterPro"/>
</dbReference>
<keyword evidence="8" id="KW-1133">Transmembrane helix</keyword>
<dbReference type="InterPro" id="IPR023214">
    <property type="entry name" value="HAD_sf"/>
</dbReference>
<dbReference type="GO" id="GO:0016020">
    <property type="term" value="C:membrane"/>
    <property type="evidence" value="ECO:0007669"/>
    <property type="project" value="UniProtKB-SubCell"/>
</dbReference>
<organism evidence="9">
    <name type="scientific">Listeria seeligeri FSL N1-067</name>
    <dbReference type="NCBI Taxonomy" id="702453"/>
    <lineage>
        <taxon>Bacteria</taxon>
        <taxon>Bacillati</taxon>
        <taxon>Bacillota</taxon>
        <taxon>Bacilli</taxon>
        <taxon>Bacillales</taxon>
        <taxon>Listeriaceae</taxon>
        <taxon>Listeria</taxon>
    </lineage>
</organism>
<dbReference type="AlphaFoldDB" id="E3ZUQ6"/>
<dbReference type="OrthoDB" id="2624930at2"/>
<evidence type="ECO:0000256" key="1">
    <source>
        <dbReference type="ARBA" id="ARBA00004141"/>
    </source>
</evidence>